<dbReference type="PANTHER" id="PTHR32309">
    <property type="entry name" value="TYROSINE-PROTEIN KINASE"/>
    <property type="match status" value="1"/>
</dbReference>
<dbReference type="SUPFAM" id="SSF52540">
    <property type="entry name" value="P-loop containing nucleoside triphosphate hydrolases"/>
    <property type="match status" value="1"/>
</dbReference>
<proteinExistence type="inferred from homology"/>
<gene>
    <name evidence="11" type="ORF">ACFYNQ_15765</name>
</gene>
<evidence type="ECO:0000256" key="3">
    <source>
        <dbReference type="ARBA" id="ARBA00022475"/>
    </source>
</evidence>
<comment type="similarity">
    <text evidence="2">Belongs to the CpsC/CapA family.</text>
</comment>
<accession>A0ABW6M1I9</accession>
<evidence type="ECO:0000256" key="5">
    <source>
        <dbReference type="ARBA" id="ARBA00022741"/>
    </source>
</evidence>
<evidence type="ECO:0000256" key="9">
    <source>
        <dbReference type="SAM" id="MobiDB-lite"/>
    </source>
</evidence>
<evidence type="ECO:0000256" key="2">
    <source>
        <dbReference type="ARBA" id="ARBA00006683"/>
    </source>
</evidence>
<keyword evidence="6" id="KW-0067">ATP-binding</keyword>
<dbReference type="CDD" id="cd05387">
    <property type="entry name" value="BY-kinase"/>
    <property type="match status" value="1"/>
</dbReference>
<dbReference type="Gene3D" id="3.40.50.300">
    <property type="entry name" value="P-loop containing nucleotide triphosphate hydrolases"/>
    <property type="match status" value="1"/>
</dbReference>
<dbReference type="PANTHER" id="PTHR32309:SF31">
    <property type="entry name" value="CAPSULAR EXOPOLYSACCHARIDE FAMILY"/>
    <property type="match status" value="1"/>
</dbReference>
<dbReference type="Proteomes" id="UP001601303">
    <property type="component" value="Unassembled WGS sequence"/>
</dbReference>
<dbReference type="InterPro" id="IPR005702">
    <property type="entry name" value="Wzc-like_C"/>
</dbReference>
<feature type="region of interest" description="Disordered" evidence="9">
    <location>
        <begin position="434"/>
        <end position="472"/>
    </location>
</feature>
<evidence type="ECO:0000256" key="8">
    <source>
        <dbReference type="ARBA" id="ARBA00023136"/>
    </source>
</evidence>
<keyword evidence="5" id="KW-0547">Nucleotide-binding</keyword>
<dbReference type="RefSeq" id="WP_388106269.1">
    <property type="nucleotide sequence ID" value="NZ_JBIAHM010000005.1"/>
</dbReference>
<dbReference type="InterPro" id="IPR050445">
    <property type="entry name" value="Bact_polysacc_biosynth/exp"/>
</dbReference>
<evidence type="ECO:0000259" key="10">
    <source>
        <dbReference type="Pfam" id="PF02706"/>
    </source>
</evidence>
<evidence type="ECO:0000256" key="1">
    <source>
        <dbReference type="ARBA" id="ARBA00004651"/>
    </source>
</evidence>
<feature type="compositionally biased region" description="Basic and acidic residues" evidence="9">
    <location>
        <begin position="434"/>
        <end position="452"/>
    </location>
</feature>
<protein>
    <submittedName>
        <fullName evidence="11">Wzz/FepE/Etk N-terminal domain-containing protein</fullName>
    </submittedName>
</protein>
<comment type="subcellular location">
    <subcellularLocation>
        <location evidence="1">Cell membrane</location>
        <topology evidence="1">Multi-pass membrane protein</topology>
    </subcellularLocation>
</comment>
<evidence type="ECO:0000256" key="4">
    <source>
        <dbReference type="ARBA" id="ARBA00022692"/>
    </source>
</evidence>
<name>A0ABW6M1I9_9ACTN</name>
<reference evidence="11 12" key="1">
    <citation type="submission" date="2024-10" db="EMBL/GenBank/DDBJ databases">
        <title>The Natural Products Discovery Center: Release of the First 8490 Sequenced Strains for Exploring Actinobacteria Biosynthetic Diversity.</title>
        <authorList>
            <person name="Kalkreuter E."/>
            <person name="Kautsar S.A."/>
            <person name="Yang D."/>
            <person name="Bader C.D."/>
            <person name="Teijaro C.N."/>
            <person name="Fluegel L."/>
            <person name="Davis C.M."/>
            <person name="Simpson J.R."/>
            <person name="Lauterbach L."/>
            <person name="Steele A.D."/>
            <person name="Gui C."/>
            <person name="Meng S."/>
            <person name="Li G."/>
            <person name="Viehrig K."/>
            <person name="Ye F."/>
            <person name="Su P."/>
            <person name="Kiefer A.F."/>
            <person name="Nichols A."/>
            <person name="Cepeda A.J."/>
            <person name="Yan W."/>
            <person name="Fan B."/>
            <person name="Jiang Y."/>
            <person name="Adhikari A."/>
            <person name="Zheng C.-J."/>
            <person name="Schuster L."/>
            <person name="Cowan T.M."/>
            <person name="Smanski M.J."/>
            <person name="Chevrette M.G."/>
            <person name="De Carvalho L.P.S."/>
            <person name="Shen B."/>
        </authorList>
    </citation>
    <scope>NUCLEOTIDE SEQUENCE [LARGE SCALE GENOMIC DNA]</scope>
    <source>
        <strain evidence="11 12">NPDC006488</strain>
    </source>
</reference>
<dbReference type="Pfam" id="PF02706">
    <property type="entry name" value="Wzz"/>
    <property type="match status" value="1"/>
</dbReference>
<dbReference type="InterPro" id="IPR027417">
    <property type="entry name" value="P-loop_NTPase"/>
</dbReference>
<comment type="caution">
    <text evidence="11">The sequence shown here is derived from an EMBL/GenBank/DDBJ whole genome shotgun (WGS) entry which is preliminary data.</text>
</comment>
<evidence type="ECO:0000313" key="11">
    <source>
        <dbReference type="EMBL" id="MFE9600016.1"/>
    </source>
</evidence>
<sequence>MDLHDYLHALRRRWRFVLACVLLGLAGAVAATALMPRTYTATAQLFIATSDENSGDAYQGGLFTQQRVKSYTRIVTSPAVLDGVIAGLGLHTTPGLLAEKISAQAPLDTTLVDIRVTDGSADRAQAIADATAGQFTKYLAAIEASSVGAPPLIKASVVGGSQPPTSPTSPRPGLNLAIGLVAGIAVGVGGAVLRHSLDTTIRTSEDLGRRLSLTTLGAVPAPDRHRSDRARRSGTTRRAEAVSQLRTRLTFSTGNGIPDSLLVSSARPEEGRTRTAIDLVTSVADTGLRVILLEADLRHPRLTAELGLRGTPGLTDVLTRGTPPHAALERWGDGLIRVLPAGAAPPDPNTLLSSPGMALLLRALETEADLVVVDSPPLLSFADAAVLASVTQGVLLVARAGKTRRDDAVRALDSLAAVRARVLGAVLTGTHAEGITEWRPARDPEPRDHGTEPEPEPSAAQVRATVPPRHPD</sequence>
<keyword evidence="7" id="KW-1133">Transmembrane helix</keyword>
<keyword evidence="8" id="KW-0472">Membrane</keyword>
<keyword evidence="3" id="KW-1003">Cell membrane</keyword>
<feature type="domain" description="Polysaccharide chain length determinant N-terminal" evidence="10">
    <location>
        <begin position="1"/>
        <end position="86"/>
    </location>
</feature>
<evidence type="ECO:0000256" key="7">
    <source>
        <dbReference type="ARBA" id="ARBA00022989"/>
    </source>
</evidence>
<dbReference type="InterPro" id="IPR003856">
    <property type="entry name" value="LPS_length_determ_N"/>
</dbReference>
<evidence type="ECO:0000256" key="6">
    <source>
        <dbReference type="ARBA" id="ARBA00022840"/>
    </source>
</evidence>
<evidence type="ECO:0000313" key="12">
    <source>
        <dbReference type="Proteomes" id="UP001601303"/>
    </source>
</evidence>
<keyword evidence="4" id="KW-0812">Transmembrane</keyword>
<organism evidence="11 12">
    <name type="scientific">Streptomyces hokutonensis</name>
    <dbReference type="NCBI Taxonomy" id="1306990"/>
    <lineage>
        <taxon>Bacteria</taxon>
        <taxon>Bacillati</taxon>
        <taxon>Actinomycetota</taxon>
        <taxon>Actinomycetes</taxon>
        <taxon>Kitasatosporales</taxon>
        <taxon>Streptomycetaceae</taxon>
        <taxon>Streptomyces</taxon>
    </lineage>
</organism>
<dbReference type="EMBL" id="JBIAHM010000005">
    <property type="protein sequence ID" value="MFE9600016.1"/>
    <property type="molecule type" value="Genomic_DNA"/>
</dbReference>
<keyword evidence="12" id="KW-1185">Reference proteome</keyword>